<gene>
    <name evidence="1" type="ORF">Tco_1005516</name>
</gene>
<keyword evidence="2" id="KW-1185">Reference proteome</keyword>
<evidence type="ECO:0000313" key="1">
    <source>
        <dbReference type="EMBL" id="GJT61983.1"/>
    </source>
</evidence>
<protein>
    <submittedName>
        <fullName evidence="1">Uncharacterized protein</fullName>
    </submittedName>
</protein>
<proteinExistence type="predicted"/>
<organism evidence="1 2">
    <name type="scientific">Tanacetum coccineum</name>
    <dbReference type="NCBI Taxonomy" id="301880"/>
    <lineage>
        <taxon>Eukaryota</taxon>
        <taxon>Viridiplantae</taxon>
        <taxon>Streptophyta</taxon>
        <taxon>Embryophyta</taxon>
        <taxon>Tracheophyta</taxon>
        <taxon>Spermatophyta</taxon>
        <taxon>Magnoliopsida</taxon>
        <taxon>eudicotyledons</taxon>
        <taxon>Gunneridae</taxon>
        <taxon>Pentapetalae</taxon>
        <taxon>asterids</taxon>
        <taxon>campanulids</taxon>
        <taxon>Asterales</taxon>
        <taxon>Asteraceae</taxon>
        <taxon>Asteroideae</taxon>
        <taxon>Anthemideae</taxon>
        <taxon>Anthemidinae</taxon>
        <taxon>Tanacetum</taxon>
    </lineage>
</organism>
<name>A0ABQ5FGC2_9ASTR</name>
<dbReference type="Proteomes" id="UP001151760">
    <property type="component" value="Unassembled WGS sequence"/>
</dbReference>
<sequence>MAMAAARGGGDGDEMVEVMVSVVMHGGCHGEAAAAVAVMAWGCGGVVAGGDGRRVAGSELVDRGDPEMELVFGVGRKILPEKISGGGVVVAGGGV</sequence>
<dbReference type="EMBL" id="BQNB010017334">
    <property type="protein sequence ID" value="GJT61983.1"/>
    <property type="molecule type" value="Genomic_DNA"/>
</dbReference>
<accession>A0ABQ5FGC2</accession>
<reference evidence="1" key="1">
    <citation type="journal article" date="2022" name="Int. J. Mol. Sci.">
        <title>Draft Genome of Tanacetum Coccineum: Genomic Comparison of Closely Related Tanacetum-Family Plants.</title>
        <authorList>
            <person name="Yamashiro T."/>
            <person name="Shiraishi A."/>
            <person name="Nakayama K."/>
            <person name="Satake H."/>
        </authorList>
    </citation>
    <scope>NUCLEOTIDE SEQUENCE</scope>
</reference>
<evidence type="ECO:0000313" key="2">
    <source>
        <dbReference type="Proteomes" id="UP001151760"/>
    </source>
</evidence>
<comment type="caution">
    <text evidence="1">The sequence shown here is derived from an EMBL/GenBank/DDBJ whole genome shotgun (WGS) entry which is preliminary data.</text>
</comment>
<reference evidence="1" key="2">
    <citation type="submission" date="2022-01" db="EMBL/GenBank/DDBJ databases">
        <authorList>
            <person name="Yamashiro T."/>
            <person name="Shiraishi A."/>
            <person name="Satake H."/>
            <person name="Nakayama K."/>
        </authorList>
    </citation>
    <scope>NUCLEOTIDE SEQUENCE</scope>
</reference>